<comment type="caution">
    <text evidence="1">The sequence shown here is derived from an EMBL/GenBank/DDBJ whole genome shotgun (WGS) entry which is preliminary data.</text>
</comment>
<evidence type="ECO:0000313" key="1">
    <source>
        <dbReference type="EMBL" id="GAA1998780.1"/>
    </source>
</evidence>
<gene>
    <name evidence="1" type="ORF">GCM10009755_02670</name>
</gene>
<keyword evidence="2" id="KW-1185">Reference proteome</keyword>
<accession>A0ABP5EHH5</accession>
<dbReference type="EMBL" id="BAAANO010000004">
    <property type="protein sequence ID" value="GAA1998780.1"/>
    <property type="molecule type" value="Genomic_DNA"/>
</dbReference>
<evidence type="ECO:0000313" key="2">
    <source>
        <dbReference type="Proteomes" id="UP001500755"/>
    </source>
</evidence>
<reference evidence="2" key="1">
    <citation type="journal article" date="2019" name="Int. J. Syst. Evol. Microbiol.">
        <title>The Global Catalogue of Microorganisms (GCM) 10K type strain sequencing project: providing services to taxonomists for standard genome sequencing and annotation.</title>
        <authorList>
            <consortium name="The Broad Institute Genomics Platform"/>
            <consortium name="The Broad Institute Genome Sequencing Center for Infectious Disease"/>
            <person name="Wu L."/>
            <person name="Ma J."/>
        </authorList>
    </citation>
    <scope>NUCLEOTIDE SEQUENCE [LARGE SCALE GENOMIC DNA]</scope>
    <source>
        <strain evidence="2">JCM 14546</strain>
    </source>
</reference>
<dbReference type="Proteomes" id="UP001500755">
    <property type="component" value="Unassembled WGS sequence"/>
</dbReference>
<protein>
    <submittedName>
        <fullName evidence="1">Uncharacterized protein</fullName>
    </submittedName>
</protein>
<dbReference type="RefSeq" id="WP_344306273.1">
    <property type="nucleotide sequence ID" value="NZ_BAAANO010000004.1"/>
</dbReference>
<name>A0ABP5EHH5_9MICO</name>
<organism evidence="1 2">
    <name type="scientific">Brevibacterium samyangense</name>
    <dbReference type="NCBI Taxonomy" id="366888"/>
    <lineage>
        <taxon>Bacteria</taxon>
        <taxon>Bacillati</taxon>
        <taxon>Actinomycetota</taxon>
        <taxon>Actinomycetes</taxon>
        <taxon>Micrococcales</taxon>
        <taxon>Brevibacteriaceae</taxon>
        <taxon>Brevibacterium</taxon>
    </lineage>
</organism>
<sequence length="203" mass="22100">MVAVPEVFTEPDGDEEALGSAAETLTSRAESIGKTLGANERSTTTAIEALPSRRAQQLYYVGKATSMFRNGADAANAASTALSGYPEVPFSPDMLIPPDGSAIPLDVLEAMNGVDLWPGVPYRAPEDPEDDFNAWDPLPNGSYEIAQMRKIWRYFLPILGNDSPKTLSLFRYLQDRHRANTGQPGLPVDMFYTEAAEKSPDSL</sequence>
<proteinExistence type="predicted"/>